<dbReference type="InterPro" id="IPR053345">
    <property type="entry name" value="Ankyrin_repeat-containing"/>
</dbReference>
<reference evidence="5" key="1">
    <citation type="submission" date="2017-10" db="EMBL/GenBank/DDBJ databases">
        <title>Rapid genome shrinkage in a self-fertile nematode reveals novel sperm competition proteins.</title>
        <authorList>
            <person name="Yin D."/>
            <person name="Schwarz E.M."/>
            <person name="Thomas C.G."/>
            <person name="Felde R.L."/>
            <person name="Korf I.F."/>
            <person name="Cutter A.D."/>
            <person name="Schartner C.M."/>
            <person name="Ralston E.J."/>
            <person name="Meyer B.J."/>
            <person name="Haag E.S."/>
        </authorList>
    </citation>
    <scope>NUCLEOTIDE SEQUENCE [LARGE SCALE GENOMIC DNA]</scope>
    <source>
        <strain evidence="5">JU1422</strain>
    </source>
</reference>
<accession>A0A2G5V8P9</accession>
<protein>
    <recommendedName>
        <fullName evidence="3">BRCT domain-containing protein</fullName>
    </recommendedName>
</protein>
<dbReference type="InterPro" id="IPR036420">
    <property type="entry name" value="BRCT_dom_sf"/>
</dbReference>
<dbReference type="InterPro" id="IPR036770">
    <property type="entry name" value="Ankyrin_rpt-contain_sf"/>
</dbReference>
<keyword evidence="2" id="KW-1133">Transmembrane helix</keyword>
<dbReference type="Pfam" id="PF02206">
    <property type="entry name" value="WSN"/>
    <property type="match status" value="1"/>
</dbReference>
<dbReference type="InterPro" id="IPR002110">
    <property type="entry name" value="Ankyrin_rpt"/>
</dbReference>
<dbReference type="InterPro" id="IPR003125">
    <property type="entry name" value="WSN"/>
</dbReference>
<evidence type="ECO:0000313" key="5">
    <source>
        <dbReference type="Proteomes" id="UP000230233"/>
    </source>
</evidence>
<dbReference type="PROSITE" id="PS50088">
    <property type="entry name" value="ANK_REPEAT"/>
    <property type="match status" value="2"/>
</dbReference>
<proteinExistence type="predicted"/>
<evidence type="ECO:0000256" key="2">
    <source>
        <dbReference type="SAM" id="Phobius"/>
    </source>
</evidence>
<keyword evidence="2" id="KW-0812">Transmembrane</keyword>
<feature type="transmembrane region" description="Helical" evidence="2">
    <location>
        <begin position="795"/>
        <end position="814"/>
    </location>
</feature>
<dbReference type="SMART" id="SM00248">
    <property type="entry name" value="ANK"/>
    <property type="match status" value="2"/>
</dbReference>
<keyword evidence="2" id="KW-0472">Membrane</keyword>
<dbReference type="OrthoDB" id="5871714at2759"/>
<evidence type="ECO:0000313" key="4">
    <source>
        <dbReference type="EMBL" id="PIC48041.1"/>
    </source>
</evidence>
<dbReference type="EMBL" id="PDUG01000002">
    <property type="protein sequence ID" value="PIC48041.1"/>
    <property type="molecule type" value="Genomic_DNA"/>
</dbReference>
<keyword evidence="5" id="KW-1185">Reference proteome</keyword>
<dbReference type="Pfam" id="PF12796">
    <property type="entry name" value="Ank_2"/>
    <property type="match status" value="1"/>
</dbReference>
<feature type="repeat" description="ANK" evidence="1">
    <location>
        <begin position="898"/>
        <end position="930"/>
    </location>
</feature>
<sequence length="1226" mass="143165">MQLSNCSLYTSAAIIGIAICLILTSTNSNNESDPSQIRLKKENNENKLLRDHWNLARLFQIIHLNCGLLSGEMNSNDTIDKFWNLSKPISASKLASIDLKKFSRNLEKVSNLINSTSYHPIGDVDYKLVYDGIFAMKQARLLQDISDSLKKIEKPLDTSTNIKEVKEYSYWTSYYKYTETTLLLFETLEKGKGTNVPTLKEIFESGVIYKVNMYDVRKRGSLLPIKSDFSAIQNIATSSLNLTVFNETYLKRSSEQMKLVQLPFYATQNFVFDLKNFENLHKAVQLAEDVLSSVSSLSSKTPYSSSILSELRFNQTMFQVQYDDQFLKVLESAIEPIHKFIGGLSKFDDRLKELGKDWLETVHEIDRFLKLHEKVYRNRLRIEKSIKLYNCFNSINPESFKKLPSYENLTDKLQAWNDFVWIMKKDYAILFSLNLKTEDIELYGTIGWQITQLYENPRTDVSSQVADILKQTGYKTTKVFLTFFKSVLGLLKGKLPFSDVEEKAWNDLNEFQEAINSTQQFHHMNPICDENNFKFEAFHDFIEFHKLLGKLKNENSFQELDRQVIRPLRRAQIEIRALTEISNRMNKHPKSYNIYCNELCGRIRRGKDLLLDFQHGVEFLEKLFDTFKQKENIKKLVTYSDVVKIAAEDTKVRSDWFYQVKDYFQWIKGNESEIEKTFQKIRNLETMHNTESWSNLSSISKIYETADKIKSPIDFERVHELMEVLLEETNSNDPKLKEAFNLTRDLAEMMTGLNLEHVAFHKSIKSLKELQPYFDKFYEWSKPKPVSNWKKIRGYILKIGIPLLFMIGTLAFLINAMKDKKRKRTITPEDRMNDPDFILTEENKLFWPQLLQTARLSINKRDENGFTKLFLAVEQNNFEEAKSLIEQGAALDAACGPKYRTALQQAVECGNQEMADLLLKNGADRKCWDAYQKSAKRLCSPKNFTKAAFARNYDNRHKVILPKVKRDFYVLIVERSRFSEEYLENLPPALEVVYGYKEGEVDLGDFTHFVMSSRSEKSKDLELDLNKMLAFEIVTKPGMIVSTDWLFACMEDPDQVDYDWKYLLTDITFEKKTHKNVLTKMKNDMHRLRPPLFHGCEIMILQTRNRIMDTDRDIWIRIIQNLGGKFTTHPYPADPELIPYHHRADESSDQARLYNSIVLYFGDSVILERWTWPENCISLIGMGWLPESIVRYQLIRPDDHCLRNEKDFNDLAMIYEQGCIANKDGD</sequence>
<dbReference type="PROSITE" id="PS50297">
    <property type="entry name" value="ANK_REP_REGION"/>
    <property type="match status" value="2"/>
</dbReference>
<feature type="domain" description="BRCT" evidence="3">
    <location>
        <begin position="1088"/>
        <end position="1202"/>
    </location>
</feature>
<feature type="repeat" description="ANK" evidence="1">
    <location>
        <begin position="864"/>
        <end position="896"/>
    </location>
</feature>
<dbReference type="PANTHER" id="PTHR22956">
    <property type="entry name" value="ANKYRIN REPEAT-CONTAINING PROTEIN F37A4.4-RELATED-RELATED"/>
    <property type="match status" value="1"/>
</dbReference>
<dbReference type="AlphaFoldDB" id="A0A2G5V8P9"/>
<evidence type="ECO:0000259" key="3">
    <source>
        <dbReference type="PROSITE" id="PS50172"/>
    </source>
</evidence>
<organism evidence="4 5">
    <name type="scientific">Caenorhabditis nigoni</name>
    <dbReference type="NCBI Taxonomy" id="1611254"/>
    <lineage>
        <taxon>Eukaryota</taxon>
        <taxon>Metazoa</taxon>
        <taxon>Ecdysozoa</taxon>
        <taxon>Nematoda</taxon>
        <taxon>Chromadorea</taxon>
        <taxon>Rhabditida</taxon>
        <taxon>Rhabditina</taxon>
        <taxon>Rhabditomorpha</taxon>
        <taxon>Rhabditoidea</taxon>
        <taxon>Rhabditidae</taxon>
        <taxon>Peloderinae</taxon>
        <taxon>Caenorhabditis</taxon>
    </lineage>
</organism>
<dbReference type="STRING" id="1611254.A0A2G5V8P9"/>
<name>A0A2G5V8P9_9PELO</name>
<dbReference type="Proteomes" id="UP000230233">
    <property type="component" value="Chromosome II"/>
</dbReference>
<comment type="caution">
    <text evidence="4">The sequence shown here is derived from an EMBL/GenBank/DDBJ whole genome shotgun (WGS) entry which is preliminary data.</text>
</comment>
<dbReference type="PANTHER" id="PTHR22956:SF15">
    <property type="entry name" value="DOMAIN OF UNKNOWN FUNCTION WSN DOMAIN-CONTAINING PROTEIN"/>
    <property type="match status" value="1"/>
</dbReference>
<keyword evidence="1" id="KW-0040">ANK repeat</keyword>
<gene>
    <name evidence="4" type="primary">Cnig_chr_II.g7169</name>
    <name evidence="4" type="ORF">B9Z55_007169</name>
</gene>
<dbReference type="Gene3D" id="1.25.40.20">
    <property type="entry name" value="Ankyrin repeat-containing domain"/>
    <property type="match status" value="1"/>
</dbReference>
<dbReference type="SUPFAM" id="SSF48403">
    <property type="entry name" value="Ankyrin repeat"/>
    <property type="match status" value="1"/>
</dbReference>
<dbReference type="InterPro" id="IPR001357">
    <property type="entry name" value="BRCT_dom"/>
</dbReference>
<dbReference type="SUPFAM" id="SSF52113">
    <property type="entry name" value="BRCT domain"/>
    <property type="match status" value="1"/>
</dbReference>
<evidence type="ECO:0000256" key="1">
    <source>
        <dbReference type="PROSITE-ProRule" id="PRU00023"/>
    </source>
</evidence>
<dbReference type="PROSITE" id="PS50172">
    <property type="entry name" value="BRCT"/>
    <property type="match status" value="1"/>
</dbReference>